<keyword evidence="2" id="KW-0496">Mitochondrion</keyword>
<dbReference type="AlphaFoldDB" id="A0A5J6YDJ2"/>
<sequence length="156" mass="17881">MIRFTHSIGGRSIQFSFFIFVFKEKKRRLKIIQGTYSWYPLPHSLSIFPCFSSDAIVPQGKWKFLSTIPTQLWNDSPLSPLTYRRRLIRQPHLNSSDFRALLDDAEGPTSEDQLNNQLSRPAAATARKPTNALAHPKHHFPQIVPNVCPSRRGHST</sequence>
<reference evidence="2" key="1">
    <citation type="submission" date="2018-11" db="EMBL/GenBank/DDBJ databases">
        <title>Complete mitochondrial genome sequencing and phylogenetic Analysis of Cynodon dactylon Cynodon transvaalensis.</title>
        <authorList>
            <person name="Huang S."/>
            <person name="Shi Y."/>
            <person name="Jiang S."/>
            <person name="Zhou X."/>
            <person name="Liang J."/>
        </authorList>
    </citation>
    <scope>NUCLEOTIDE SEQUENCE</scope>
</reference>
<geneLocation type="mitochondrion" evidence="2"/>
<evidence type="ECO:0000256" key="1">
    <source>
        <dbReference type="SAM" id="MobiDB-lite"/>
    </source>
</evidence>
<proteinExistence type="predicted"/>
<organism evidence="2">
    <name type="scientific">Cynodon dactylon x Cynodon transvaalensis</name>
    <dbReference type="NCBI Taxonomy" id="1920021"/>
    <lineage>
        <taxon>Eukaryota</taxon>
        <taxon>Viridiplantae</taxon>
        <taxon>Streptophyta</taxon>
        <taxon>Embryophyta</taxon>
        <taxon>Tracheophyta</taxon>
        <taxon>Spermatophyta</taxon>
        <taxon>Magnoliopsida</taxon>
        <taxon>Liliopsida</taxon>
        <taxon>Poales</taxon>
        <taxon>Poaceae</taxon>
        <taxon>PACMAD clade</taxon>
        <taxon>Chloridoideae</taxon>
        <taxon>Cynodonteae</taxon>
        <taxon>Eleusininae</taxon>
        <taxon>Cynodon</taxon>
    </lineage>
</organism>
<feature type="compositionally biased region" description="Polar residues" evidence="1">
    <location>
        <begin position="110"/>
        <end position="119"/>
    </location>
</feature>
<gene>
    <name evidence="2" type="primary">ORF156</name>
</gene>
<feature type="region of interest" description="Disordered" evidence="1">
    <location>
        <begin position="106"/>
        <end position="156"/>
    </location>
</feature>
<accession>A0A5J6YDJ2</accession>
<evidence type="ECO:0000313" key="2">
    <source>
        <dbReference type="EMBL" id="QFO90898.1"/>
    </source>
</evidence>
<protein>
    <submittedName>
        <fullName evidence="2">Uncharacterized protein</fullName>
    </submittedName>
</protein>
<dbReference type="EMBL" id="MK175054">
    <property type="protein sequence ID" value="QFO90898.1"/>
    <property type="molecule type" value="Genomic_DNA"/>
</dbReference>
<name>A0A5J6YDJ2_9POAL</name>